<proteinExistence type="inferred from homology"/>
<dbReference type="InterPro" id="IPR013785">
    <property type="entry name" value="Aldolase_TIM"/>
</dbReference>
<dbReference type="Proteomes" id="UP001362311">
    <property type="component" value="Unassembled WGS sequence"/>
</dbReference>
<evidence type="ECO:0000313" key="4">
    <source>
        <dbReference type="Proteomes" id="UP001362311"/>
    </source>
</evidence>
<gene>
    <name evidence="3" type="ORF">WIX40_20795</name>
</gene>
<dbReference type="RefSeq" id="WP_339441881.1">
    <property type="nucleotide sequence ID" value="NZ_JBBHKQ010000002.1"/>
</dbReference>
<dbReference type="EMBL" id="JBBHKQ010000002">
    <property type="protein sequence ID" value="MEJ5902529.1"/>
    <property type="molecule type" value="Genomic_DNA"/>
</dbReference>
<dbReference type="InterPro" id="IPR002915">
    <property type="entry name" value="DeoC/FbaB/LacD_aldolase"/>
</dbReference>
<name>A0ABD5K1X7_9HYPH</name>
<dbReference type="SUPFAM" id="SSF51569">
    <property type="entry name" value="Aldolase"/>
    <property type="match status" value="1"/>
</dbReference>
<dbReference type="InterPro" id="IPR050552">
    <property type="entry name" value="LacD_aldolase"/>
</dbReference>
<dbReference type="GO" id="GO:0016829">
    <property type="term" value="F:lyase activity"/>
    <property type="evidence" value="ECO:0007669"/>
    <property type="project" value="UniProtKB-KW"/>
</dbReference>
<sequence>MPVPSNLKPLARQSGALAMLAIDQRESMRAMFAEKQSEPVTDKQLSDFKIQALQTLTPYASAVLIDRQFAWDRAVAEKAVAPTCGMIAAMDHFIASPTEIVADVKIDEEVNPAKVKADGGVALKLLVPWRPDESAEGRLAMVADFVARCKAAGLISIIEPVSRGARDGRKFDLHEGIIAAARELGNTGADLYKAEVPLHGKGGESAVRAQCAELTKIINGPWVVLSSGVGPDEFPQAVEWACKEGASGFLAGRAVWRNTIGEKDVQKALSEDGVNRLKRLCDVVDKHVA</sequence>
<evidence type="ECO:0000256" key="2">
    <source>
        <dbReference type="ARBA" id="ARBA00023239"/>
    </source>
</evidence>
<dbReference type="Pfam" id="PF01791">
    <property type="entry name" value="DeoC"/>
    <property type="match status" value="1"/>
</dbReference>
<dbReference type="SMART" id="SM01133">
    <property type="entry name" value="DeoC"/>
    <property type="match status" value="1"/>
</dbReference>
<organism evidence="3 4">
    <name type="scientific">Ochrobactrum teleogrylli</name>
    <dbReference type="NCBI Taxonomy" id="2479765"/>
    <lineage>
        <taxon>Bacteria</taxon>
        <taxon>Pseudomonadati</taxon>
        <taxon>Pseudomonadota</taxon>
        <taxon>Alphaproteobacteria</taxon>
        <taxon>Hyphomicrobiales</taxon>
        <taxon>Brucellaceae</taxon>
        <taxon>Brucella/Ochrobactrum group</taxon>
        <taxon>Ochrobactrum</taxon>
    </lineage>
</organism>
<accession>A0ABD5K1X7</accession>
<dbReference type="PANTHER" id="PTHR39340">
    <property type="entry name" value="SULFOFRUCTOSEPHOSPHATE ALDOLASE"/>
    <property type="match status" value="1"/>
</dbReference>
<dbReference type="PANTHER" id="PTHR39340:SF1">
    <property type="entry name" value="SULFOFRUCTOSEPHOSPHATE ALDOLASE"/>
    <property type="match status" value="1"/>
</dbReference>
<reference evidence="3 4" key="1">
    <citation type="submission" date="2024-03" db="EMBL/GenBank/DDBJ databases">
        <title>Reference genomes for the five species model microbial community.</title>
        <authorList>
            <person name="Padfield D."/>
        </authorList>
    </citation>
    <scope>NUCLEOTIDE SEQUENCE [LARGE SCALE GENOMIC DNA]</scope>
    <source>
        <strain evidence="3 4">AB1</strain>
    </source>
</reference>
<comment type="similarity">
    <text evidence="1">Belongs to the aldolase LacD family.</text>
</comment>
<comment type="caution">
    <text evidence="3">The sequence shown here is derived from an EMBL/GenBank/DDBJ whole genome shotgun (WGS) entry which is preliminary data.</text>
</comment>
<dbReference type="AlphaFoldDB" id="A0ABD5K1X7"/>
<dbReference type="Gene3D" id="3.20.20.70">
    <property type="entry name" value="Aldolase class I"/>
    <property type="match status" value="1"/>
</dbReference>
<protein>
    <submittedName>
        <fullName evidence="3">Aldolase</fullName>
    </submittedName>
</protein>
<keyword evidence="2" id="KW-0456">Lyase</keyword>
<evidence type="ECO:0000256" key="1">
    <source>
        <dbReference type="ARBA" id="ARBA00008679"/>
    </source>
</evidence>
<evidence type="ECO:0000313" key="3">
    <source>
        <dbReference type="EMBL" id="MEJ5902529.1"/>
    </source>
</evidence>